<dbReference type="Proteomes" id="UP000887565">
    <property type="component" value="Unplaced"/>
</dbReference>
<proteinExistence type="predicted"/>
<accession>A0A915L033</accession>
<reference evidence="2" key="1">
    <citation type="submission" date="2022-11" db="UniProtKB">
        <authorList>
            <consortium name="WormBaseParasite"/>
        </authorList>
    </citation>
    <scope>IDENTIFICATION</scope>
</reference>
<dbReference type="WBParaSite" id="nRc.2.0.1.t43810-RA">
    <property type="protein sequence ID" value="nRc.2.0.1.t43810-RA"/>
    <property type="gene ID" value="nRc.2.0.1.g43810"/>
</dbReference>
<name>A0A915L033_ROMCU</name>
<evidence type="ECO:0000313" key="1">
    <source>
        <dbReference type="Proteomes" id="UP000887565"/>
    </source>
</evidence>
<organism evidence="1 2">
    <name type="scientific">Romanomermis culicivorax</name>
    <name type="common">Nematode worm</name>
    <dbReference type="NCBI Taxonomy" id="13658"/>
    <lineage>
        <taxon>Eukaryota</taxon>
        <taxon>Metazoa</taxon>
        <taxon>Ecdysozoa</taxon>
        <taxon>Nematoda</taxon>
        <taxon>Enoplea</taxon>
        <taxon>Dorylaimia</taxon>
        <taxon>Mermithida</taxon>
        <taxon>Mermithoidea</taxon>
        <taxon>Mermithidae</taxon>
        <taxon>Romanomermis</taxon>
    </lineage>
</organism>
<sequence length="142" mass="17063">MFVLGISMKNNPLAEKRQWLKRCGRSTTYDKWTNNEEFFGEIETVAELTNLPNAYPLVDDATRISWQNEQQRREYDRQQELEAERRAAWSDRIAQSQLDESNRQILQQNEDYSKQLAEQNRILYEQRIKYAGYPLPYRNRVP</sequence>
<protein>
    <submittedName>
        <fullName evidence="2">Uncharacterized protein</fullName>
    </submittedName>
</protein>
<dbReference type="AlphaFoldDB" id="A0A915L033"/>
<evidence type="ECO:0000313" key="2">
    <source>
        <dbReference type="WBParaSite" id="nRc.2.0.1.t43810-RA"/>
    </source>
</evidence>
<keyword evidence="1" id="KW-1185">Reference proteome</keyword>